<dbReference type="STRING" id="6689.A0A423SNS3"/>
<evidence type="ECO:0000313" key="3">
    <source>
        <dbReference type="Proteomes" id="UP000283509"/>
    </source>
</evidence>
<evidence type="ECO:0000256" key="1">
    <source>
        <dbReference type="SAM" id="MobiDB-lite"/>
    </source>
</evidence>
<dbReference type="AlphaFoldDB" id="A0A423SNS3"/>
<feature type="compositionally biased region" description="Pro residues" evidence="1">
    <location>
        <begin position="209"/>
        <end position="239"/>
    </location>
</feature>
<reference evidence="2 3" key="2">
    <citation type="submission" date="2019-01" db="EMBL/GenBank/DDBJ databases">
        <title>The decoding of complex shrimp genome reveals the adaptation for benthos swimmer, frequently molting mechanism and breeding impact on genome.</title>
        <authorList>
            <person name="Sun Y."/>
            <person name="Gao Y."/>
            <person name="Yu Y."/>
        </authorList>
    </citation>
    <scope>NUCLEOTIDE SEQUENCE [LARGE SCALE GENOMIC DNA]</scope>
    <source>
        <tissue evidence="2">Muscle</tissue>
    </source>
</reference>
<evidence type="ECO:0000313" key="2">
    <source>
        <dbReference type="EMBL" id="ROT65843.1"/>
    </source>
</evidence>
<dbReference type="EMBL" id="QCYY01003028">
    <property type="protein sequence ID" value="ROT65843.1"/>
    <property type="molecule type" value="Genomic_DNA"/>
</dbReference>
<sequence length="427" mass="45415">MTYVRPNSRADPVPFTRSPAQRVAYAVQSLVSGFPPSLPLPQPCAARAAAAAPLGSRPPPLAVPVWVVVPLPCGVWACRRTCHLHTKREGPAAFSACALPVCAPAQNWARLSFTGLGALFCVHVCPSSLGLSLPPVWRLPSLLRVRHVLARRLVLTVCPLSRPSLPCRLSRYSPPPPRPPFYFRFSRPPVLPHSAPAHPGPPHEARPSLCPPFVSPSSAPSPPPSLSSLPPSPPPPHRPPLLQLPRFPVAPFSLPSSPFPLLPLPSPLPLTGAPLPTPPSLVLLPHRPPSAVAFPDLLPVPPASPAHQTPFTQLPPVPVFLPHPPPPLPFRWTPVTLTPPRFLSSFLTPVRDPRSPPPPFCGPLDRPALLTPAASQSSFLIAPSLPSLVSSFLTPSFPLPPPAGSASPLPLPPPFALLRPALGNLEF</sequence>
<accession>A0A423SNS3</accession>
<proteinExistence type="predicted"/>
<reference evidence="2 3" key="1">
    <citation type="submission" date="2018-04" db="EMBL/GenBank/DDBJ databases">
        <authorList>
            <person name="Zhang X."/>
            <person name="Yuan J."/>
            <person name="Li F."/>
            <person name="Xiang J."/>
        </authorList>
    </citation>
    <scope>NUCLEOTIDE SEQUENCE [LARGE SCALE GENOMIC DNA]</scope>
    <source>
        <tissue evidence="2">Muscle</tissue>
    </source>
</reference>
<dbReference type="Proteomes" id="UP000283509">
    <property type="component" value="Unassembled WGS sequence"/>
</dbReference>
<gene>
    <name evidence="2" type="ORF">C7M84_016177</name>
</gene>
<keyword evidence="3" id="KW-1185">Reference proteome</keyword>
<protein>
    <submittedName>
        <fullName evidence="2">Uncharacterized protein</fullName>
    </submittedName>
</protein>
<organism evidence="2 3">
    <name type="scientific">Penaeus vannamei</name>
    <name type="common">Whiteleg shrimp</name>
    <name type="synonym">Litopenaeus vannamei</name>
    <dbReference type="NCBI Taxonomy" id="6689"/>
    <lineage>
        <taxon>Eukaryota</taxon>
        <taxon>Metazoa</taxon>
        <taxon>Ecdysozoa</taxon>
        <taxon>Arthropoda</taxon>
        <taxon>Crustacea</taxon>
        <taxon>Multicrustacea</taxon>
        <taxon>Malacostraca</taxon>
        <taxon>Eumalacostraca</taxon>
        <taxon>Eucarida</taxon>
        <taxon>Decapoda</taxon>
        <taxon>Dendrobranchiata</taxon>
        <taxon>Penaeoidea</taxon>
        <taxon>Penaeidae</taxon>
        <taxon>Penaeus</taxon>
    </lineage>
</organism>
<feature type="region of interest" description="Disordered" evidence="1">
    <location>
        <begin position="193"/>
        <end position="241"/>
    </location>
</feature>
<name>A0A423SNS3_PENVA</name>
<comment type="caution">
    <text evidence="2">The sequence shown here is derived from an EMBL/GenBank/DDBJ whole genome shotgun (WGS) entry which is preliminary data.</text>
</comment>